<feature type="compositionally biased region" description="Basic and acidic residues" evidence="1">
    <location>
        <begin position="141"/>
        <end position="159"/>
    </location>
</feature>
<name>A0A7H1B7G7_9ACTN</name>
<evidence type="ECO:0000313" key="5">
    <source>
        <dbReference type="Proteomes" id="UP000516428"/>
    </source>
</evidence>
<feature type="chain" id="PRO_5039085226" evidence="2">
    <location>
        <begin position="33"/>
        <end position="230"/>
    </location>
</feature>
<dbReference type="PROSITE" id="PS51257">
    <property type="entry name" value="PROKAR_LIPOPROTEIN"/>
    <property type="match status" value="1"/>
</dbReference>
<dbReference type="Proteomes" id="UP000516428">
    <property type="component" value="Chromosome"/>
</dbReference>
<evidence type="ECO:0000256" key="1">
    <source>
        <dbReference type="SAM" id="MobiDB-lite"/>
    </source>
</evidence>
<feature type="region of interest" description="Disordered" evidence="1">
    <location>
        <begin position="129"/>
        <end position="159"/>
    </location>
</feature>
<protein>
    <submittedName>
        <fullName evidence="4">PepSY domain-containing protein</fullName>
    </submittedName>
</protein>
<sequence length="230" mass="24050">MHSAPVKRSNRLARGRAVGVLCAVAASLSLLSACSSDDGDDTSSGTKQADRAAEQAAATASASASPRLSEDQAERRKLITATKVDWDKAAMTAEKEVSGGKLLEIELGDDDQGNPEWDAEVVASDGTSTDVRIDGVTGKVTKSEKDKDQDAGDKKENTDKLAAAEITSMKAAETATDRKKGTVTSVGLDDSDGGPTVWAVDVVTPATWVKTTFDIDAGNGKVLHENIDRD</sequence>
<feature type="region of interest" description="Disordered" evidence="1">
    <location>
        <begin position="35"/>
        <end position="73"/>
    </location>
</feature>
<proteinExistence type="predicted"/>
<evidence type="ECO:0000256" key="2">
    <source>
        <dbReference type="SAM" id="SignalP"/>
    </source>
</evidence>
<dbReference type="InterPro" id="IPR025711">
    <property type="entry name" value="PepSY"/>
</dbReference>
<keyword evidence="5" id="KW-1185">Reference proteome</keyword>
<reference evidence="4 5" key="1">
    <citation type="submission" date="2020-09" db="EMBL/GenBank/DDBJ databases">
        <title>A novel species.</title>
        <authorList>
            <person name="Gao J."/>
        </authorList>
    </citation>
    <scope>NUCLEOTIDE SEQUENCE [LARGE SCALE GENOMIC DNA]</scope>
    <source>
        <strain evidence="4 5">CRXT-Y-14</strain>
    </source>
</reference>
<dbReference type="Pfam" id="PF03413">
    <property type="entry name" value="PepSY"/>
    <property type="match status" value="2"/>
</dbReference>
<organism evidence="4 5">
    <name type="scientific">Streptomyces xanthii</name>
    <dbReference type="NCBI Taxonomy" id="2768069"/>
    <lineage>
        <taxon>Bacteria</taxon>
        <taxon>Bacillati</taxon>
        <taxon>Actinomycetota</taxon>
        <taxon>Actinomycetes</taxon>
        <taxon>Kitasatosporales</taxon>
        <taxon>Streptomycetaceae</taxon>
        <taxon>Streptomyces</taxon>
    </lineage>
</organism>
<evidence type="ECO:0000313" key="4">
    <source>
        <dbReference type="EMBL" id="QNS04672.1"/>
    </source>
</evidence>
<evidence type="ECO:0000259" key="3">
    <source>
        <dbReference type="Pfam" id="PF03413"/>
    </source>
</evidence>
<dbReference type="Gene3D" id="3.10.450.40">
    <property type="match status" value="2"/>
</dbReference>
<feature type="domain" description="PepSY" evidence="3">
    <location>
        <begin position="92"/>
        <end position="144"/>
    </location>
</feature>
<dbReference type="KEGG" id="sxn:IAG42_14325"/>
<gene>
    <name evidence="4" type="ORF">IAG42_14325</name>
</gene>
<accession>A0A7H1B7G7</accession>
<feature type="compositionally biased region" description="Low complexity" evidence="1">
    <location>
        <begin position="54"/>
        <end position="65"/>
    </location>
</feature>
<feature type="domain" description="PepSY" evidence="3">
    <location>
        <begin position="170"/>
        <end position="223"/>
    </location>
</feature>
<feature type="compositionally biased region" description="Low complexity" evidence="1">
    <location>
        <begin position="35"/>
        <end position="46"/>
    </location>
</feature>
<dbReference type="EMBL" id="CP061281">
    <property type="protein sequence ID" value="QNS04672.1"/>
    <property type="molecule type" value="Genomic_DNA"/>
</dbReference>
<dbReference type="AlphaFoldDB" id="A0A7H1B7G7"/>
<feature type="signal peptide" evidence="2">
    <location>
        <begin position="1"/>
        <end position="32"/>
    </location>
</feature>
<keyword evidence="2" id="KW-0732">Signal</keyword>